<reference evidence="3 4" key="1">
    <citation type="submission" date="2018-08" db="EMBL/GenBank/DDBJ databases">
        <title>A genome reference for cultivated species of the human gut microbiota.</title>
        <authorList>
            <person name="Zou Y."/>
            <person name="Xue W."/>
            <person name="Luo G."/>
        </authorList>
    </citation>
    <scope>NUCLEOTIDE SEQUENCE [LARGE SCALE GENOMIC DNA]</scope>
    <source>
        <strain evidence="3 4">AM42-30</strain>
    </source>
</reference>
<dbReference type="PANTHER" id="PTHR10948">
    <property type="entry name" value="TRANSPOSASE"/>
    <property type="match status" value="1"/>
</dbReference>
<feature type="domain" description="Integrase catalytic" evidence="2">
    <location>
        <begin position="259"/>
        <end position="422"/>
    </location>
</feature>
<dbReference type="GO" id="GO:0005829">
    <property type="term" value="C:cytosol"/>
    <property type="evidence" value="ECO:0007669"/>
    <property type="project" value="TreeGrafter"/>
</dbReference>
<dbReference type="InterPro" id="IPR025246">
    <property type="entry name" value="IS30-like_HTH"/>
</dbReference>
<evidence type="ECO:0000256" key="1">
    <source>
        <dbReference type="ARBA" id="ARBA00023172"/>
    </source>
</evidence>
<dbReference type="GO" id="GO:0015074">
    <property type="term" value="P:DNA integration"/>
    <property type="evidence" value="ECO:0007669"/>
    <property type="project" value="InterPro"/>
</dbReference>
<proteinExistence type="predicted"/>
<dbReference type="Pfam" id="PF13936">
    <property type="entry name" value="HTH_38"/>
    <property type="match status" value="1"/>
</dbReference>
<dbReference type="InterPro" id="IPR051917">
    <property type="entry name" value="Transposase-Integrase"/>
</dbReference>
<dbReference type="InterPro" id="IPR001584">
    <property type="entry name" value="Integrase_cat-core"/>
</dbReference>
<comment type="caution">
    <text evidence="3">The sequence shown here is derived from an EMBL/GenBank/DDBJ whole genome shotgun (WGS) entry which is preliminary data.</text>
</comment>
<dbReference type="Gene3D" id="3.30.420.10">
    <property type="entry name" value="Ribonuclease H-like superfamily/Ribonuclease H"/>
    <property type="match status" value="1"/>
</dbReference>
<dbReference type="NCBIfam" id="NF033563">
    <property type="entry name" value="transpos_IS30"/>
    <property type="match status" value="1"/>
</dbReference>
<dbReference type="GO" id="GO:0006310">
    <property type="term" value="P:DNA recombination"/>
    <property type="evidence" value="ECO:0007669"/>
    <property type="project" value="UniProtKB-KW"/>
</dbReference>
<dbReference type="GO" id="GO:0004803">
    <property type="term" value="F:transposase activity"/>
    <property type="evidence" value="ECO:0007669"/>
    <property type="project" value="TreeGrafter"/>
</dbReference>
<dbReference type="InterPro" id="IPR036397">
    <property type="entry name" value="RNaseH_sf"/>
</dbReference>
<dbReference type="AlphaFoldDB" id="A0A413SZL0"/>
<dbReference type="InterPro" id="IPR012337">
    <property type="entry name" value="RNaseH-like_sf"/>
</dbReference>
<dbReference type="GO" id="GO:0003676">
    <property type="term" value="F:nucleic acid binding"/>
    <property type="evidence" value="ECO:0007669"/>
    <property type="project" value="InterPro"/>
</dbReference>
<protein>
    <submittedName>
        <fullName evidence="3">IS30 family transposase</fullName>
    </submittedName>
</protein>
<dbReference type="EMBL" id="QSFV01000060">
    <property type="protein sequence ID" value="RHA75514.1"/>
    <property type="molecule type" value="Genomic_DNA"/>
</dbReference>
<name>A0A413SZL0_9FIRM</name>
<sequence length="448" mass="52455">MYPPEIGGKMPEKRKKGQHLTWENRQEIQLGLKNHLSFAAIADVIGCSPDTISKEIRKHRYFKERTKTAGNYNRVNDCKYKDTCKKRNLCNKKKGYHCRIQCKKCYKCMTLCDAYKPYVCPIEHKAPYVCNACDKSATCRYDKYLYNANCAHHEYLETLKSSREGIDMTKAELIEPDELISPLIKKGQPIAHTYENHKEEIPCSMRTVYEYIDKCYLSARNIDMHRTVRYKKRTKHEETPKVSPRKKIGHRHNDFLKYIEDHPGIRIVQMDTVEGIKGGKLLQTFLWPENNLMLAFLIDSKEMSNTVRVINYIEETIGIEEFKELFPVILTDNGSEFADPEKFEKGINGEKRTRLYYCEARHSEQKGELEKNHEYIRYVLPKKTSFDELTQEKVQLMINHINNTSRPKFNGETPINKALKSFDKNAMEKLGLEIILPDEVHLKPDLLK</sequence>
<dbReference type="GO" id="GO:0032196">
    <property type="term" value="P:transposition"/>
    <property type="evidence" value="ECO:0007669"/>
    <property type="project" value="TreeGrafter"/>
</dbReference>
<keyword evidence="1" id="KW-0233">DNA recombination</keyword>
<dbReference type="PANTHER" id="PTHR10948:SF23">
    <property type="entry name" value="TRANSPOSASE INSI FOR INSERTION SEQUENCE ELEMENT IS30A-RELATED"/>
    <property type="match status" value="1"/>
</dbReference>
<organism evidence="3 4">
    <name type="scientific">Eubacterium ventriosum</name>
    <dbReference type="NCBI Taxonomy" id="39496"/>
    <lineage>
        <taxon>Bacteria</taxon>
        <taxon>Bacillati</taxon>
        <taxon>Bacillota</taxon>
        <taxon>Clostridia</taxon>
        <taxon>Eubacteriales</taxon>
        <taxon>Eubacteriaceae</taxon>
        <taxon>Eubacterium</taxon>
    </lineage>
</organism>
<evidence type="ECO:0000313" key="3">
    <source>
        <dbReference type="EMBL" id="RHA75514.1"/>
    </source>
</evidence>
<evidence type="ECO:0000259" key="2">
    <source>
        <dbReference type="PROSITE" id="PS50994"/>
    </source>
</evidence>
<dbReference type="PROSITE" id="PS50994">
    <property type="entry name" value="INTEGRASE"/>
    <property type="match status" value="1"/>
</dbReference>
<gene>
    <name evidence="3" type="ORF">DW918_11260</name>
</gene>
<dbReference type="SUPFAM" id="SSF53098">
    <property type="entry name" value="Ribonuclease H-like"/>
    <property type="match status" value="1"/>
</dbReference>
<accession>A0A413SZL0</accession>
<dbReference type="Proteomes" id="UP000285740">
    <property type="component" value="Unassembled WGS sequence"/>
</dbReference>
<dbReference type="InterPro" id="IPR053392">
    <property type="entry name" value="Transposase_IS30-like"/>
</dbReference>
<evidence type="ECO:0000313" key="4">
    <source>
        <dbReference type="Proteomes" id="UP000285740"/>
    </source>
</evidence>